<sequence>MIRHVVLFKLTDPVPGAVPRPFETLRDALEPLATSVPGVLSLRVSADPGTIDRHWHAVLETEHDSWDDLARYQDHPAHRRAVATIDAIVAERAVVDYER</sequence>
<dbReference type="RefSeq" id="WP_155052608.1">
    <property type="nucleotide sequence ID" value="NZ_BAAAIB010000002.1"/>
</dbReference>
<reference evidence="2 3" key="1">
    <citation type="submission" date="2019-11" db="EMBL/GenBank/DDBJ databases">
        <title>Agromyces kandeliae sp. nov., isolated from mangrove soil.</title>
        <authorList>
            <person name="Wang R."/>
        </authorList>
    </citation>
    <scope>NUCLEOTIDE SEQUENCE [LARGE SCALE GENOMIC DNA]</scope>
    <source>
        <strain evidence="2 3">JCM 11433</strain>
    </source>
</reference>
<feature type="domain" description="Stress-response A/B barrel" evidence="1">
    <location>
        <begin position="2"/>
        <end position="97"/>
    </location>
</feature>
<dbReference type="InterPro" id="IPR013097">
    <property type="entry name" value="Dabb"/>
</dbReference>
<accession>A0A6I3M8A3</accession>
<dbReference type="PANTHER" id="PTHR37832">
    <property type="entry name" value="BLL2683 PROTEIN"/>
    <property type="match status" value="1"/>
</dbReference>
<evidence type="ECO:0000259" key="1">
    <source>
        <dbReference type="PROSITE" id="PS51502"/>
    </source>
</evidence>
<organism evidence="2 3">
    <name type="scientific">Agromyces bracchium</name>
    <dbReference type="NCBI Taxonomy" id="88376"/>
    <lineage>
        <taxon>Bacteria</taxon>
        <taxon>Bacillati</taxon>
        <taxon>Actinomycetota</taxon>
        <taxon>Actinomycetes</taxon>
        <taxon>Micrococcales</taxon>
        <taxon>Microbacteriaceae</taxon>
        <taxon>Agromyces</taxon>
    </lineage>
</organism>
<dbReference type="PROSITE" id="PS51502">
    <property type="entry name" value="S_R_A_B_BARREL"/>
    <property type="match status" value="1"/>
</dbReference>
<dbReference type="Gene3D" id="3.30.70.100">
    <property type="match status" value="1"/>
</dbReference>
<dbReference type="AlphaFoldDB" id="A0A6I3M8A3"/>
<comment type="caution">
    <text evidence="2">The sequence shown here is derived from an EMBL/GenBank/DDBJ whole genome shotgun (WGS) entry which is preliminary data.</text>
</comment>
<keyword evidence="3" id="KW-1185">Reference proteome</keyword>
<dbReference type="EMBL" id="WMLB01000033">
    <property type="protein sequence ID" value="MTH69574.1"/>
    <property type="molecule type" value="Genomic_DNA"/>
</dbReference>
<dbReference type="SMART" id="SM00886">
    <property type="entry name" value="Dabb"/>
    <property type="match status" value="1"/>
</dbReference>
<evidence type="ECO:0000313" key="2">
    <source>
        <dbReference type="EMBL" id="MTH69574.1"/>
    </source>
</evidence>
<dbReference type="SUPFAM" id="SSF54909">
    <property type="entry name" value="Dimeric alpha+beta barrel"/>
    <property type="match status" value="1"/>
</dbReference>
<dbReference type="InterPro" id="IPR011008">
    <property type="entry name" value="Dimeric_a/b-barrel"/>
</dbReference>
<dbReference type="PANTHER" id="PTHR37832:SF1">
    <property type="entry name" value="STRESS-RESPONSE A_B BARREL DOMAIN-CONTAINING PROTEIN"/>
    <property type="match status" value="1"/>
</dbReference>
<gene>
    <name evidence="2" type="ORF">GJ743_14470</name>
</gene>
<protein>
    <recommendedName>
        <fullName evidence="1">Stress-response A/B barrel domain-containing protein</fullName>
    </recommendedName>
</protein>
<name>A0A6I3M8A3_9MICO</name>
<dbReference type="Proteomes" id="UP000433071">
    <property type="component" value="Unassembled WGS sequence"/>
</dbReference>
<evidence type="ECO:0000313" key="3">
    <source>
        <dbReference type="Proteomes" id="UP000433071"/>
    </source>
</evidence>
<dbReference type="Pfam" id="PF07876">
    <property type="entry name" value="Dabb"/>
    <property type="match status" value="1"/>
</dbReference>
<proteinExistence type="predicted"/>
<dbReference type="OrthoDB" id="9808130at2"/>